<evidence type="ECO:0000256" key="1">
    <source>
        <dbReference type="SAM" id="Phobius"/>
    </source>
</evidence>
<organism evidence="2 3">
    <name type="scientific">Caballeronia pedi</name>
    <dbReference type="NCBI Taxonomy" id="1777141"/>
    <lineage>
        <taxon>Bacteria</taxon>
        <taxon>Pseudomonadati</taxon>
        <taxon>Pseudomonadota</taxon>
        <taxon>Betaproteobacteria</taxon>
        <taxon>Burkholderiales</taxon>
        <taxon>Burkholderiaceae</taxon>
        <taxon>Caballeronia</taxon>
    </lineage>
</organism>
<feature type="transmembrane region" description="Helical" evidence="1">
    <location>
        <begin position="95"/>
        <end position="116"/>
    </location>
</feature>
<proteinExistence type="predicted"/>
<feature type="transmembrane region" description="Helical" evidence="1">
    <location>
        <begin position="268"/>
        <end position="288"/>
    </location>
</feature>
<dbReference type="RefSeq" id="WP_061177896.1">
    <property type="nucleotide sequence ID" value="NZ_FCOE02000023.1"/>
</dbReference>
<comment type="caution">
    <text evidence="2">The sequence shown here is derived from an EMBL/GenBank/DDBJ whole genome shotgun (WGS) entry which is preliminary data.</text>
</comment>
<keyword evidence="1" id="KW-0812">Transmembrane</keyword>
<evidence type="ECO:0008006" key="4">
    <source>
        <dbReference type="Google" id="ProtNLM"/>
    </source>
</evidence>
<feature type="transmembrane region" description="Helical" evidence="1">
    <location>
        <begin position="71"/>
        <end position="89"/>
    </location>
</feature>
<evidence type="ECO:0000313" key="3">
    <source>
        <dbReference type="Proteomes" id="UP000054911"/>
    </source>
</evidence>
<protein>
    <recommendedName>
        <fullName evidence="4">Transmembrane protein</fullName>
    </recommendedName>
</protein>
<keyword evidence="1" id="KW-0472">Membrane</keyword>
<name>A0A158CN61_9BURK</name>
<evidence type="ECO:0000313" key="2">
    <source>
        <dbReference type="EMBL" id="SAK83814.1"/>
    </source>
</evidence>
<dbReference type="Proteomes" id="UP000054911">
    <property type="component" value="Unassembled WGS sequence"/>
</dbReference>
<sequence>MSIASSENVKRLPPGLFAGATRLQHNTLTGEEAVATPWEIGQILGVRRINDQCVELQTADSTGNRELAAGWVGRSMEIGIFGSLFWLSFLSGRSALVMALISPLIFTVIGLLVYLFSGARRNRGTFIRLHRGTRKLYYVAPGQEELLTLDFDRLVPMAGFMPLLASGVYTTRHPLFLVGLDTIATPPCERCIVCGNLGWRDDGQSAKQLWDYLQRFMEDGPHGLTPPPPVPRRDTRTQAFTRQFHEWSAKFREDLPTAKSRWRSPWLVFWKVFWLIAMVFPDSLADWLQYNVPYTRFPKQIDELCDMPSPRVDNRGIDE</sequence>
<dbReference type="EMBL" id="FCOE02000023">
    <property type="protein sequence ID" value="SAK83814.1"/>
    <property type="molecule type" value="Genomic_DNA"/>
</dbReference>
<dbReference type="STRING" id="1777141.AWB80_05551"/>
<keyword evidence="1" id="KW-1133">Transmembrane helix</keyword>
<accession>A0A158CN61</accession>
<reference evidence="2" key="1">
    <citation type="submission" date="2016-01" db="EMBL/GenBank/DDBJ databases">
        <authorList>
            <person name="Peeters C."/>
        </authorList>
    </citation>
    <scope>NUCLEOTIDE SEQUENCE [LARGE SCALE GENOMIC DNA]</scope>
    <source>
        <strain evidence="2">LMG 29323</strain>
    </source>
</reference>
<dbReference type="AlphaFoldDB" id="A0A158CN61"/>
<dbReference type="OrthoDB" id="8666190at2"/>
<keyword evidence="3" id="KW-1185">Reference proteome</keyword>
<gene>
    <name evidence="2" type="ORF">AWB80_05551</name>
</gene>